<feature type="transmembrane region" description="Helical" evidence="7">
    <location>
        <begin position="343"/>
        <end position="370"/>
    </location>
</feature>
<feature type="domain" description="MacB-like periplasmic core" evidence="9">
    <location>
        <begin position="21"/>
        <end position="249"/>
    </location>
</feature>
<accession>A0A6P0UJ68</accession>
<organism evidence="10 11">
    <name type="scientific">Leptobacterium flavescens</name>
    <dbReference type="NCBI Taxonomy" id="472055"/>
    <lineage>
        <taxon>Bacteria</taxon>
        <taxon>Pseudomonadati</taxon>
        <taxon>Bacteroidota</taxon>
        <taxon>Flavobacteriia</taxon>
        <taxon>Flavobacteriales</taxon>
        <taxon>Flavobacteriaceae</taxon>
        <taxon>Leptobacterium</taxon>
    </lineage>
</organism>
<dbReference type="Pfam" id="PF02687">
    <property type="entry name" value="FtsX"/>
    <property type="match status" value="2"/>
</dbReference>
<keyword evidence="3 7" id="KW-0812">Transmembrane</keyword>
<dbReference type="InterPro" id="IPR003838">
    <property type="entry name" value="ABC3_permease_C"/>
</dbReference>
<dbReference type="RefSeq" id="WP_163606030.1">
    <property type="nucleotide sequence ID" value="NZ_JAABOO010000001.1"/>
</dbReference>
<dbReference type="GO" id="GO:0022857">
    <property type="term" value="F:transmembrane transporter activity"/>
    <property type="evidence" value="ECO:0007669"/>
    <property type="project" value="TreeGrafter"/>
</dbReference>
<feature type="transmembrane region" description="Helical" evidence="7">
    <location>
        <begin position="678"/>
        <end position="699"/>
    </location>
</feature>
<name>A0A6P0UJ68_9FLAO</name>
<feature type="transmembrane region" description="Helical" evidence="7">
    <location>
        <begin position="761"/>
        <end position="780"/>
    </location>
</feature>
<comment type="similarity">
    <text evidence="6">Belongs to the ABC-4 integral membrane protein family.</text>
</comment>
<feature type="transmembrane region" description="Helical" evidence="7">
    <location>
        <begin position="719"/>
        <end position="741"/>
    </location>
</feature>
<comment type="subcellular location">
    <subcellularLocation>
        <location evidence="1">Cell membrane</location>
        <topology evidence="1">Multi-pass membrane protein</topology>
    </subcellularLocation>
</comment>
<feature type="transmembrane region" description="Helical" evidence="7">
    <location>
        <begin position="296"/>
        <end position="318"/>
    </location>
</feature>
<evidence type="ECO:0000256" key="5">
    <source>
        <dbReference type="ARBA" id="ARBA00023136"/>
    </source>
</evidence>
<feature type="domain" description="ABC3 transporter permease C-terminal" evidence="8">
    <location>
        <begin position="302"/>
        <end position="415"/>
    </location>
</feature>
<dbReference type="EMBL" id="JAABOO010000001">
    <property type="protein sequence ID" value="NER13027.1"/>
    <property type="molecule type" value="Genomic_DNA"/>
</dbReference>
<dbReference type="Proteomes" id="UP000468581">
    <property type="component" value="Unassembled WGS sequence"/>
</dbReference>
<protein>
    <submittedName>
        <fullName evidence="10">FtsX-like permease family protein</fullName>
    </submittedName>
</protein>
<keyword evidence="4 7" id="KW-1133">Transmembrane helix</keyword>
<dbReference type="PANTHER" id="PTHR30572">
    <property type="entry name" value="MEMBRANE COMPONENT OF TRANSPORTER-RELATED"/>
    <property type="match status" value="1"/>
</dbReference>
<feature type="domain" description="ABC3 transporter permease C-terminal" evidence="8">
    <location>
        <begin position="679"/>
        <end position="789"/>
    </location>
</feature>
<evidence type="ECO:0000313" key="11">
    <source>
        <dbReference type="Proteomes" id="UP000468581"/>
    </source>
</evidence>
<sequence>MLKHNLLLFLRNIRKHKSTFLVNLVGLSTGLACVLLIYLWVNDELSVDKFHANDHRLYQVLRNVPDSSGDINTNESNSDLLIPAMMAEFPEVEYAAPLMDDSSNAIISTGDKTIKGSGKLAGKDFFNIFSFPLIEANGDQVLRGENSIVISKKIALALFDRSENLIGETVNIYDNTDGEALYAGDYSISGVVDTEGISSSLEFDFLLTNELFLAKRDPYDAKWNSNGVNVYLKLKEGTDATEFQSRLNKFYRAQLEVVFSKKYHHYIGNMFLQPFSERYLYNKFENGVQAGGRIDYVILFSVVALIILLIACINFINLSTAQASRRLKEVGIKKVIGASRRNLILQYIGESVFLTIISLVVAFVIVLLLLPQFNLITAKEINLRPDPELISAALIITLLTGLISGSYPAFFLSGLKPVETLKSKLKTSFGEFFTRRGLVVFQFSVSIIFIISVIVISKQINFLQSKNLGYNKDHVVTFLKEGKLVENSETFLKELKRSPGVLNATQLEGNISSFDNSGGGYKRKDRPSIQFTFARVDYDYVETLGIELKEGRSFSRDFGDEGSKIILNETAIKTMELEDPIGKIVNIRGQREIIGIVKDFHYQSLYEKIEPMFLLYLPEDANRIAVKIQAGREKETLAGLEKLYHKFNPGLPFEFEFLDDEYQALYTSEQRVADLSGYFAFLAILISCLGLFGLAVFAVERRKKEIGIRKALGQGSTQIGVLLSGEFTKPVLISILIAVPLGYLLTQNWLSGFAYKINIELWYFVLASVVALVVALFTVGTQTIRAAYRKPVDALREE</sequence>
<dbReference type="Pfam" id="PF12704">
    <property type="entry name" value="MacB_PCD"/>
    <property type="match status" value="1"/>
</dbReference>
<evidence type="ECO:0000313" key="10">
    <source>
        <dbReference type="EMBL" id="NER13027.1"/>
    </source>
</evidence>
<dbReference type="PANTHER" id="PTHR30572:SF4">
    <property type="entry name" value="ABC TRANSPORTER PERMEASE YTRF"/>
    <property type="match status" value="1"/>
</dbReference>
<keyword evidence="2" id="KW-1003">Cell membrane</keyword>
<feature type="transmembrane region" description="Helical" evidence="7">
    <location>
        <begin position="20"/>
        <end position="41"/>
    </location>
</feature>
<evidence type="ECO:0000256" key="3">
    <source>
        <dbReference type="ARBA" id="ARBA00022692"/>
    </source>
</evidence>
<comment type="caution">
    <text evidence="10">The sequence shown here is derived from an EMBL/GenBank/DDBJ whole genome shotgun (WGS) entry which is preliminary data.</text>
</comment>
<keyword evidence="11" id="KW-1185">Reference proteome</keyword>
<dbReference type="GO" id="GO:0005886">
    <property type="term" value="C:plasma membrane"/>
    <property type="evidence" value="ECO:0007669"/>
    <property type="project" value="UniProtKB-SubCell"/>
</dbReference>
<evidence type="ECO:0000256" key="6">
    <source>
        <dbReference type="ARBA" id="ARBA00038076"/>
    </source>
</evidence>
<proteinExistence type="inferred from homology"/>
<evidence type="ECO:0000259" key="9">
    <source>
        <dbReference type="Pfam" id="PF12704"/>
    </source>
</evidence>
<evidence type="ECO:0000256" key="7">
    <source>
        <dbReference type="SAM" id="Phobius"/>
    </source>
</evidence>
<feature type="transmembrane region" description="Helical" evidence="7">
    <location>
        <begin position="390"/>
        <end position="415"/>
    </location>
</feature>
<dbReference type="InterPro" id="IPR050250">
    <property type="entry name" value="Macrolide_Exporter_MacB"/>
</dbReference>
<feature type="transmembrane region" description="Helical" evidence="7">
    <location>
        <begin position="436"/>
        <end position="456"/>
    </location>
</feature>
<gene>
    <name evidence="10" type="ORF">GWK08_06225</name>
</gene>
<evidence type="ECO:0000256" key="2">
    <source>
        <dbReference type="ARBA" id="ARBA00022475"/>
    </source>
</evidence>
<dbReference type="InterPro" id="IPR025857">
    <property type="entry name" value="MacB_PCD"/>
</dbReference>
<reference evidence="10 11" key="1">
    <citation type="submission" date="2020-01" db="EMBL/GenBank/DDBJ databases">
        <title>Leptobacterium flavescens.</title>
        <authorList>
            <person name="Wang G."/>
        </authorList>
    </citation>
    <scope>NUCLEOTIDE SEQUENCE [LARGE SCALE GENOMIC DNA]</scope>
    <source>
        <strain evidence="10 11">KCTC 22160</strain>
    </source>
</reference>
<evidence type="ECO:0000259" key="8">
    <source>
        <dbReference type="Pfam" id="PF02687"/>
    </source>
</evidence>
<keyword evidence="5 7" id="KW-0472">Membrane</keyword>
<dbReference type="AlphaFoldDB" id="A0A6P0UJ68"/>
<evidence type="ECO:0000256" key="1">
    <source>
        <dbReference type="ARBA" id="ARBA00004651"/>
    </source>
</evidence>
<dbReference type="PROSITE" id="PS51257">
    <property type="entry name" value="PROKAR_LIPOPROTEIN"/>
    <property type="match status" value="1"/>
</dbReference>
<evidence type="ECO:0000256" key="4">
    <source>
        <dbReference type="ARBA" id="ARBA00022989"/>
    </source>
</evidence>